<dbReference type="EMBL" id="ML986484">
    <property type="protein sequence ID" value="KAF2281151.1"/>
    <property type="molecule type" value="Genomic_DNA"/>
</dbReference>
<evidence type="ECO:0000313" key="1">
    <source>
        <dbReference type="EMBL" id="KAF2281151.1"/>
    </source>
</evidence>
<accession>A0A6A6JX12</accession>
<dbReference type="GeneID" id="54546974"/>
<evidence type="ECO:0000313" key="2">
    <source>
        <dbReference type="Proteomes" id="UP000800097"/>
    </source>
</evidence>
<keyword evidence="2" id="KW-1185">Reference proteome</keyword>
<name>A0A6A6JX12_WESOR</name>
<gene>
    <name evidence="1" type="ORF">EI97DRAFT_21437</name>
</gene>
<protein>
    <submittedName>
        <fullName evidence="1">Uncharacterized protein</fullName>
    </submittedName>
</protein>
<dbReference type="RefSeq" id="XP_033658688.1">
    <property type="nucleotide sequence ID" value="XM_033793799.1"/>
</dbReference>
<dbReference type="Proteomes" id="UP000800097">
    <property type="component" value="Unassembled WGS sequence"/>
</dbReference>
<reference evidence="1" key="1">
    <citation type="journal article" date="2020" name="Stud. Mycol.">
        <title>101 Dothideomycetes genomes: a test case for predicting lifestyles and emergence of pathogens.</title>
        <authorList>
            <person name="Haridas S."/>
            <person name="Albert R."/>
            <person name="Binder M."/>
            <person name="Bloem J."/>
            <person name="Labutti K."/>
            <person name="Salamov A."/>
            <person name="Andreopoulos B."/>
            <person name="Baker S."/>
            <person name="Barry K."/>
            <person name="Bills G."/>
            <person name="Bluhm B."/>
            <person name="Cannon C."/>
            <person name="Castanera R."/>
            <person name="Culley D."/>
            <person name="Daum C."/>
            <person name="Ezra D."/>
            <person name="Gonzalez J."/>
            <person name="Henrissat B."/>
            <person name="Kuo A."/>
            <person name="Liang C."/>
            <person name="Lipzen A."/>
            <person name="Lutzoni F."/>
            <person name="Magnuson J."/>
            <person name="Mondo S."/>
            <person name="Nolan M."/>
            <person name="Ohm R."/>
            <person name="Pangilinan J."/>
            <person name="Park H.-J."/>
            <person name="Ramirez L."/>
            <person name="Alfaro M."/>
            <person name="Sun H."/>
            <person name="Tritt A."/>
            <person name="Yoshinaga Y."/>
            <person name="Zwiers L.-H."/>
            <person name="Turgeon B."/>
            <person name="Goodwin S."/>
            <person name="Spatafora J."/>
            <person name="Crous P."/>
            <person name="Grigoriev I."/>
        </authorList>
    </citation>
    <scope>NUCLEOTIDE SEQUENCE</scope>
    <source>
        <strain evidence="1">CBS 379.55</strain>
    </source>
</reference>
<dbReference type="AlphaFoldDB" id="A0A6A6JX12"/>
<organism evidence="1 2">
    <name type="scientific">Westerdykella ornata</name>
    <dbReference type="NCBI Taxonomy" id="318751"/>
    <lineage>
        <taxon>Eukaryota</taxon>
        <taxon>Fungi</taxon>
        <taxon>Dikarya</taxon>
        <taxon>Ascomycota</taxon>
        <taxon>Pezizomycotina</taxon>
        <taxon>Dothideomycetes</taxon>
        <taxon>Pleosporomycetidae</taxon>
        <taxon>Pleosporales</taxon>
        <taxon>Sporormiaceae</taxon>
        <taxon>Westerdykella</taxon>
    </lineage>
</organism>
<sequence length="259" mass="29192">MGMPSLLAEPEHARSLFVWERSKEDSKLPSSRHMDGKNQATFPTLLRAPSCGSRSPDRRLIRLSTCIQRLENSPHFISDSENSTVVTMDVLLRHVVDIISSSHSSWTGREYIDYDVRCRLCAHGLLRARQNERLSRHTQCIAGLPVPNMLPTAWNLLPSQFTIMDIFKWLDGSWSSTTSLLQPNPSDDTDPLPCNGSSPMQWIFSHATPHPLEPVRLPRVLLYVGTALVRLGMRDGTGWRSATFQVFRSSPVFLPTDSL</sequence>
<proteinExistence type="predicted"/>